<evidence type="ECO:0000256" key="2">
    <source>
        <dbReference type="ARBA" id="ARBA00022722"/>
    </source>
</evidence>
<dbReference type="CDD" id="cd09877">
    <property type="entry name" value="PIN_YacL-like"/>
    <property type="match status" value="1"/>
</dbReference>
<gene>
    <name evidence="7" type="ORF">ASZ90_019643</name>
</gene>
<keyword evidence="5" id="KW-1133">Transmembrane helix</keyword>
<keyword evidence="5" id="KW-0812">Transmembrane</keyword>
<dbReference type="GO" id="GO:0004518">
    <property type="term" value="F:nuclease activity"/>
    <property type="evidence" value="ECO:0007669"/>
    <property type="project" value="UniProtKB-KW"/>
</dbReference>
<evidence type="ECO:0000256" key="1">
    <source>
        <dbReference type="ARBA" id="ARBA00001946"/>
    </source>
</evidence>
<dbReference type="SMART" id="SM00670">
    <property type="entry name" value="PINc"/>
    <property type="match status" value="1"/>
</dbReference>
<dbReference type="InterPro" id="IPR029060">
    <property type="entry name" value="PIN-like_dom_sf"/>
</dbReference>
<keyword evidence="4" id="KW-0460">Magnesium</keyword>
<evidence type="ECO:0000256" key="4">
    <source>
        <dbReference type="ARBA" id="ARBA00022842"/>
    </source>
</evidence>
<accession>A0A0W8E3H6</accession>
<dbReference type="AlphaFoldDB" id="A0A0W8E3H6"/>
<dbReference type="EMBL" id="LNQE01001898">
    <property type="protein sequence ID" value="KUG02989.1"/>
    <property type="molecule type" value="Genomic_DNA"/>
</dbReference>
<feature type="transmembrane region" description="Helical" evidence="5">
    <location>
        <begin position="105"/>
        <end position="122"/>
    </location>
</feature>
<dbReference type="InterPro" id="IPR002792">
    <property type="entry name" value="TRAM_dom"/>
</dbReference>
<dbReference type="PANTHER" id="PTHR11603:SF147">
    <property type="entry name" value="MEMBRANE PROTEIN"/>
    <property type="match status" value="1"/>
</dbReference>
<reference evidence="7" key="1">
    <citation type="journal article" date="2015" name="Proc. Natl. Acad. Sci. U.S.A.">
        <title>Networks of energetic and metabolic interactions define dynamics in microbial communities.</title>
        <authorList>
            <person name="Embree M."/>
            <person name="Liu J.K."/>
            <person name="Al-Bassam M.M."/>
            <person name="Zengler K."/>
        </authorList>
    </citation>
    <scope>NUCLEOTIDE SEQUENCE</scope>
</reference>
<dbReference type="Gene3D" id="3.40.50.1010">
    <property type="entry name" value="5'-nuclease"/>
    <property type="match status" value="1"/>
</dbReference>
<evidence type="ECO:0000259" key="6">
    <source>
        <dbReference type="PROSITE" id="PS50926"/>
    </source>
</evidence>
<sequence>MYNKLLISRKLSIMSLVIGAWSAYMIQVILKLDIAWIVGIGMITSLLCYIAVNWSLSVGRNFLKRLDQRLDDTAFEVIIGGMAGLMTGILVGVLSSFPLSMIRGLGSYLALLVFVISVGLGLKIGTRRAFDVFHAIPLGSREDNHVLTESRDNYKVLDTSAIIDGRIYDVCLSRFLEGPIIVPTFVVEELQHIADSSDAIRRAKGRRGLELLSKMKKHSSIKIDIIEADINQEKDVDGKLVCLCKQLNASIITNDYNLNKVAELQGIKVLNINELTNAVKIIVYPGETMQVAIIKEGKEYGQGVGYLEDGTMVVVEEANHEIGQDLEVVVTSVFQTAAGRMIFTRKAREIREDVGMAHSLHDTAEVNLFG</sequence>
<feature type="domain" description="TRAM" evidence="6">
    <location>
        <begin position="282"/>
        <end position="343"/>
    </location>
</feature>
<comment type="caution">
    <text evidence="7">The sequence shown here is derived from an EMBL/GenBank/DDBJ whole genome shotgun (WGS) entry which is preliminary data.</text>
</comment>
<dbReference type="Pfam" id="PF01850">
    <property type="entry name" value="PIN"/>
    <property type="match status" value="1"/>
</dbReference>
<comment type="cofactor">
    <cofactor evidence="1">
        <name>Mg(2+)</name>
        <dbReference type="ChEBI" id="CHEBI:18420"/>
    </cofactor>
</comment>
<dbReference type="PANTHER" id="PTHR11603">
    <property type="entry name" value="AAA FAMILY ATPASE"/>
    <property type="match status" value="1"/>
</dbReference>
<keyword evidence="5" id="KW-0472">Membrane</keyword>
<dbReference type="PROSITE" id="PS50926">
    <property type="entry name" value="TRAM"/>
    <property type="match status" value="1"/>
</dbReference>
<dbReference type="Pfam" id="PF01938">
    <property type="entry name" value="TRAM"/>
    <property type="match status" value="1"/>
</dbReference>
<keyword evidence="3" id="KW-0378">Hydrolase</keyword>
<organism evidence="7">
    <name type="scientific">hydrocarbon metagenome</name>
    <dbReference type="NCBI Taxonomy" id="938273"/>
    <lineage>
        <taxon>unclassified sequences</taxon>
        <taxon>metagenomes</taxon>
        <taxon>ecological metagenomes</taxon>
    </lineage>
</organism>
<dbReference type="InterPro" id="IPR052041">
    <property type="entry name" value="Nucleic_acid_metab_PIN/TRAM"/>
</dbReference>
<keyword evidence="2" id="KW-0540">Nuclease</keyword>
<evidence type="ECO:0000256" key="3">
    <source>
        <dbReference type="ARBA" id="ARBA00022801"/>
    </source>
</evidence>
<dbReference type="GO" id="GO:0016787">
    <property type="term" value="F:hydrolase activity"/>
    <property type="evidence" value="ECO:0007669"/>
    <property type="project" value="UniProtKB-KW"/>
</dbReference>
<protein>
    <submittedName>
        <fullName evidence="7">Pili retraction protein pilt</fullName>
    </submittedName>
</protein>
<dbReference type="SUPFAM" id="SSF88723">
    <property type="entry name" value="PIN domain-like"/>
    <property type="match status" value="1"/>
</dbReference>
<feature type="transmembrane region" description="Helical" evidence="5">
    <location>
        <begin position="12"/>
        <end position="30"/>
    </location>
</feature>
<proteinExistence type="predicted"/>
<name>A0A0W8E3H6_9ZZZZ</name>
<evidence type="ECO:0000313" key="7">
    <source>
        <dbReference type="EMBL" id="KUG02989.1"/>
    </source>
</evidence>
<feature type="transmembrane region" description="Helical" evidence="5">
    <location>
        <begin position="77"/>
        <end position="99"/>
    </location>
</feature>
<dbReference type="InterPro" id="IPR002716">
    <property type="entry name" value="PIN_dom"/>
</dbReference>
<evidence type="ECO:0000256" key="5">
    <source>
        <dbReference type="SAM" id="Phobius"/>
    </source>
</evidence>
<feature type="transmembrane region" description="Helical" evidence="5">
    <location>
        <begin position="36"/>
        <end position="56"/>
    </location>
</feature>